<dbReference type="PANTHER" id="PTHR24148:SF78">
    <property type="entry name" value="HETEROKARYON INCOMPATIBILITY DOMAIN-CONTAINING PROTEIN"/>
    <property type="match status" value="1"/>
</dbReference>
<accession>A0A8H2VMV4</accession>
<dbReference type="PANTHER" id="PTHR24148">
    <property type="entry name" value="ANKYRIN REPEAT DOMAIN-CONTAINING PROTEIN 39 HOMOLOG-RELATED"/>
    <property type="match status" value="1"/>
</dbReference>
<dbReference type="Proteomes" id="UP000624404">
    <property type="component" value="Unassembled WGS sequence"/>
</dbReference>
<evidence type="ECO:0000259" key="3">
    <source>
        <dbReference type="Pfam" id="PF06985"/>
    </source>
</evidence>
<keyword evidence="2" id="KW-0812">Transmembrane</keyword>
<organism evidence="4 5">
    <name type="scientific">Sclerotinia trifoliorum</name>
    <dbReference type="NCBI Taxonomy" id="28548"/>
    <lineage>
        <taxon>Eukaryota</taxon>
        <taxon>Fungi</taxon>
        <taxon>Dikarya</taxon>
        <taxon>Ascomycota</taxon>
        <taxon>Pezizomycotina</taxon>
        <taxon>Leotiomycetes</taxon>
        <taxon>Helotiales</taxon>
        <taxon>Sclerotiniaceae</taxon>
        <taxon>Sclerotinia</taxon>
    </lineage>
</organism>
<dbReference type="EMBL" id="CAJHIA010000006">
    <property type="protein sequence ID" value="CAD6441537.1"/>
    <property type="molecule type" value="Genomic_DNA"/>
</dbReference>
<dbReference type="SMART" id="SM00248">
    <property type="entry name" value="ANK"/>
    <property type="match status" value="4"/>
</dbReference>
<keyword evidence="2" id="KW-0472">Membrane</keyword>
<sequence>MDLYQQQPIDLDRPAIRLLQLLKGKLTESIRCNLLTGWFDEPESIIPYSALSYTWGGTNKSCEITVDNTTINVTANLYSALMHLRLEDKDRILWIDAICINQDNVQEKIHQICQMDAIYRAAEEVIVWLGNGTKETDFIMNSMVLLQEFCLNHPADWRGAAKVWLQYQQSLTREYHQRSRIGIRELLGRPWFRRIWIVQEIANARLATVYCGRFSVSTRIFAQFPVLVRTISNYCSVPLEVPGHCQSVLDIMPGLSRKESWWGGGRELHTLLVKFRKSEATDDRDMIYALLNISSDARGSDILNPKCDKPLQQVIHETVSFIIHEKYSHSTYSKNDASLYEFLDWTLSTFLDNLEELNSVILGAASEAGKGHLVKLLLATDGIKVDFQDDHGRTPLQRAFCGGHRVIVRLLIEEITQANNFKYRECNQGLFWAVGSGDEGAVRLLLERGASIETRTGYDRTALSLAVLYGKTTIVKLLIENGADIEARDLEGQTPLSLAARNGEMDIVNLLLRKGAKPEAKDKTGIIRVLQVWNVCMFSAFTFTFSILRIFLIVARSCLHMVPGILGFYFLSGRFGLFRMYRIFGIFGVFQIFLPFVIFQFRESFASIFLRRRNRTGF</sequence>
<dbReference type="Gene3D" id="1.25.40.20">
    <property type="entry name" value="Ankyrin repeat-containing domain"/>
    <property type="match status" value="1"/>
</dbReference>
<feature type="repeat" description="ANK" evidence="1">
    <location>
        <begin position="458"/>
        <end position="490"/>
    </location>
</feature>
<dbReference type="InterPro" id="IPR002110">
    <property type="entry name" value="Ankyrin_rpt"/>
</dbReference>
<dbReference type="PRINTS" id="PR01415">
    <property type="entry name" value="ANKYRIN"/>
</dbReference>
<name>A0A8H2VMV4_9HELO</name>
<comment type="caution">
    <text evidence="4">The sequence shown here is derived from an EMBL/GenBank/DDBJ whole genome shotgun (WGS) entry which is preliminary data.</text>
</comment>
<proteinExistence type="predicted"/>
<feature type="domain" description="Heterokaryon incompatibility" evidence="3">
    <location>
        <begin position="48"/>
        <end position="200"/>
    </location>
</feature>
<dbReference type="OrthoDB" id="194358at2759"/>
<protein>
    <submittedName>
        <fullName evidence="4">6927b832-dcdc-49a2-bc78-ac94e166f114-CDS</fullName>
    </submittedName>
</protein>
<feature type="transmembrane region" description="Helical" evidence="2">
    <location>
        <begin position="559"/>
        <end position="577"/>
    </location>
</feature>
<dbReference type="InterPro" id="IPR010730">
    <property type="entry name" value="HET"/>
</dbReference>
<dbReference type="InterPro" id="IPR052895">
    <property type="entry name" value="HetReg/Transcr_Mod"/>
</dbReference>
<evidence type="ECO:0000313" key="4">
    <source>
        <dbReference type="EMBL" id="CAD6441537.1"/>
    </source>
</evidence>
<dbReference type="Pfam" id="PF12796">
    <property type="entry name" value="Ank_2"/>
    <property type="match status" value="1"/>
</dbReference>
<dbReference type="InterPro" id="IPR036770">
    <property type="entry name" value="Ankyrin_rpt-contain_sf"/>
</dbReference>
<feature type="transmembrane region" description="Helical" evidence="2">
    <location>
        <begin position="532"/>
        <end position="552"/>
    </location>
</feature>
<evidence type="ECO:0000256" key="2">
    <source>
        <dbReference type="SAM" id="Phobius"/>
    </source>
</evidence>
<dbReference type="AlphaFoldDB" id="A0A8H2VMV4"/>
<keyword evidence="1" id="KW-0040">ANK repeat</keyword>
<keyword evidence="2" id="KW-1133">Transmembrane helix</keyword>
<keyword evidence="5" id="KW-1185">Reference proteome</keyword>
<evidence type="ECO:0000256" key="1">
    <source>
        <dbReference type="PROSITE-ProRule" id="PRU00023"/>
    </source>
</evidence>
<gene>
    <name evidence="4" type="ORF">SCLTRI_LOCUS1323</name>
</gene>
<evidence type="ECO:0000313" key="5">
    <source>
        <dbReference type="Proteomes" id="UP000624404"/>
    </source>
</evidence>
<dbReference type="PROSITE" id="PS50297">
    <property type="entry name" value="ANK_REP_REGION"/>
    <property type="match status" value="2"/>
</dbReference>
<dbReference type="PROSITE" id="PS50088">
    <property type="entry name" value="ANK_REPEAT"/>
    <property type="match status" value="2"/>
</dbReference>
<dbReference type="Pfam" id="PF06985">
    <property type="entry name" value="HET"/>
    <property type="match status" value="1"/>
</dbReference>
<feature type="repeat" description="ANK" evidence="1">
    <location>
        <begin position="491"/>
        <end position="523"/>
    </location>
</feature>
<dbReference type="SUPFAM" id="SSF48403">
    <property type="entry name" value="Ankyrin repeat"/>
    <property type="match status" value="1"/>
</dbReference>
<feature type="transmembrane region" description="Helical" evidence="2">
    <location>
        <begin position="583"/>
        <end position="601"/>
    </location>
</feature>
<reference evidence="4" key="1">
    <citation type="submission" date="2020-10" db="EMBL/GenBank/DDBJ databases">
        <authorList>
            <person name="Kusch S."/>
        </authorList>
    </citation>
    <scope>NUCLEOTIDE SEQUENCE</scope>
    <source>
        <strain evidence="4">SwB9</strain>
    </source>
</reference>